<feature type="transmembrane region" description="Helical" evidence="2">
    <location>
        <begin position="43"/>
        <end position="67"/>
    </location>
</feature>
<organism evidence="3 4">
    <name type="scientific">Nitzschia inconspicua</name>
    <dbReference type="NCBI Taxonomy" id="303405"/>
    <lineage>
        <taxon>Eukaryota</taxon>
        <taxon>Sar</taxon>
        <taxon>Stramenopiles</taxon>
        <taxon>Ochrophyta</taxon>
        <taxon>Bacillariophyta</taxon>
        <taxon>Bacillariophyceae</taxon>
        <taxon>Bacillariophycidae</taxon>
        <taxon>Bacillariales</taxon>
        <taxon>Bacillariaceae</taxon>
        <taxon>Nitzschia</taxon>
    </lineage>
</organism>
<accession>A0A9K3LWC6</accession>
<name>A0A9K3LWC6_9STRA</name>
<evidence type="ECO:0000256" key="1">
    <source>
        <dbReference type="SAM" id="MobiDB-lite"/>
    </source>
</evidence>
<protein>
    <recommendedName>
        <fullName evidence="5">Sulfotransferase domain-containing protein</fullName>
    </recommendedName>
</protein>
<reference evidence="3" key="2">
    <citation type="submission" date="2021-04" db="EMBL/GenBank/DDBJ databases">
        <authorList>
            <person name="Podell S."/>
        </authorList>
    </citation>
    <scope>NUCLEOTIDE SEQUENCE</scope>
    <source>
        <strain evidence="3">Hildebrandi</strain>
    </source>
</reference>
<evidence type="ECO:0000313" key="4">
    <source>
        <dbReference type="Proteomes" id="UP000693970"/>
    </source>
</evidence>
<reference evidence="3" key="1">
    <citation type="journal article" date="2021" name="Sci. Rep.">
        <title>Diploid genomic architecture of Nitzschia inconspicua, an elite biomass production diatom.</title>
        <authorList>
            <person name="Oliver A."/>
            <person name="Podell S."/>
            <person name="Pinowska A."/>
            <person name="Traller J.C."/>
            <person name="Smith S.R."/>
            <person name="McClure R."/>
            <person name="Beliaev A."/>
            <person name="Bohutskyi P."/>
            <person name="Hill E.A."/>
            <person name="Rabines A."/>
            <person name="Zheng H."/>
            <person name="Allen L.Z."/>
            <person name="Kuo A."/>
            <person name="Grigoriev I.V."/>
            <person name="Allen A.E."/>
            <person name="Hazlebeck D."/>
            <person name="Allen E.E."/>
        </authorList>
    </citation>
    <scope>NUCLEOTIDE SEQUENCE</scope>
    <source>
        <strain evidence="3">Hildebrandi</strain>
    </source>
</reference>
<evidence type="ECO:0000313" key="3">
    <source>
        <dbReference type="EMBL" id="KAG7369243.1"/>
    </source>
</evidence>
<comment type="caution">
    <text evidence="3">The sequence shown here is derived from an EMBL/GenBank/DDBJ whole genome shotgun (WGS) entry which is preliminary data.</text>
</comment>
<keyword evidence="4" id="KW-1185">Reference proteome</keyword>
<feature type="region of interest" description="Disordered" evidence="1">
    <location>
        <begin position="71"/>
        <end position="92"/>
    </location>
</feature>
<dbReference type="OrthoDB" id="41177at2759"/>
<sequence>MVLPKKRSHESWMRLLNPNRNVSSSTFLRSTTFLGNQHSWKRFVAFFGVILFIVHQIQIASVDLIYMPEDGGGRTPSERPTSQLKPSTKKNNNTIVAWKGPAQGNVVSRNTTAKHKLSDFFPAETKSTYKNSNETIDDVMQGREQILSILNDAGIVVDNPSEMRRLPRWQQVTELYGPRPVILGLDQCRSFQDRVPPQNRFLGVAGNFNSGTTAFGISLQANCRFPHHNDTMSRHFSNEKVSNVNGMLNQVPWAKHKMAFNKYNHTILSTVPKDHVLPVVLVRDPLYWMQSMCKEGYGVRWDHDSQKHCPNLIPDEFDKKRFGKRLARTNVTSVRVWMGANPTVGPSWDSLVHYWNAWYESYVDATWPRLLIRFEDTLFHPKQVMEEVCLCGGGELVKPFQYLVDEAKWNHKQEQNNMVTAMMRYGTARGRYRNMTKDDIAFSNRILNSTLLEVFQYKAPAVHS</sequence>
<keyword evidence="2" id="KW-0812">Transmembrane</keyword>
<keyword evidence="2" id="KW-0472">Membrane</keyword>
<keyword evidence="2" id="KW-1133">Transmembrane helix</keyword>
<dbReference type="Proteomes" id="UP000693970">
    <property type="component" value="Unassembled WGS sequence"/>
</dbReference>
<evidence type="ECO:0000256" key="2">
    <source>
        <dbReference type="SAM" id="Phobius"/>
    </source>
</evidence>
<feature type="compositionally biased region" description="Polar residues" evidence="1">
    <location>
        <begin position="78"/>
        <end position="92"/>
    </location>
</feature>
<proteinExistence type="predicted"/>
<gene>
    <name evidence="3" type="ORF">IV203_031986</name>
</gene>
<evidence type="ECO:0008006" key="5">
    <source>
        <dbReference type="Google" id="ProtNLM"/>
    </source>
</evidence>
<dbReference type="AlphaFoldDB" id="A0A9K3LWC6"/>
<dbReference type="EMBL" id="JAGRRH010000006">
    <property type="protein sequence ID" value="KAG7369243.1"/>
    <property type="molecule type" value="Genomic_DNA"/>
</dbReference>